<sequence length="190" mass="21898">MKKITLLIACLSLVTSVNFAQSFRGLDKSPLDRAYLPDHFAHDIKFAPERNLPDSPILKIDYSRPQKKGRQVFGGMVKYNELSRLGANEATEIKVYQDVKIDGKLLREGTYTMYAIPTEEIWTIIFNSDVDQWGHYSYDDKNDVLRVDAHVLQNDQPVEEFSIQFEDSEQGVALMYIAWDMNRVEIPIGY</sequence>
<dbReference type="AlphaFoldDB" id="A0A1H4S4A9"/>
<name>A0A1H4S4A9_9FLAO</name>
<dbReference type="RefSeq" id="WP_074673793.1">
    <property type="nucleotide sequence ID" value="NZ_FNTB01000001.1"/>
</dbReference>
<feature type="signal peptide" evidence="1">
    <location>
        <begin position="1"/>
        <end position="20"/>
    </location>
</feature>
<feature type="chain" id="PRO_5010190762" description="DUF2911 domain-containing protein" evidence="1">
    <location>
        <begin position="21"/>
        <end position="190"/>
    </location>
</feature>
<keyword evidence="1" id="KW-0732">Signal</keyword>
<reference evidence="2 3" key="1">
    <citation type="submission" date="2016-10" db="EMBL/GenBank/DDBJ databases">
        <authorList>
            <person name="de Groot N.N."/>
        </authorList>
    </citation>
    <scope>NUCLEOTIDE SEQUENCE [LARGE SCALE GENOMIC DNA]</scope>
    <source>
        <strain evidence="2 3">MAR_2009_71</strain>
    </source>
</reference>
<protein>
    <recommendedName>
        <fullName evidence="4">DUF2911 domain-containing protein</fullName>
    </recommendedName>
</protein>
<evidence type="ECO:0000313" key="2">
    <source>
        <dbReference type="EMBL" id="SEC39025.1"/>
    </source>
</evidence>
<gene>
    <name evidence="2" type="ORF">SAMN05192540_3052</name>
</gene>
<dbReference type="InterPro" id="IPR021314">
    <property type="entry name" value="DUF2911"/>
</dbReference>
<organism evidence="2 3">
    <name type="scientific">Maribacter dokdonensis</name>
    <dbReference type="NCBI Taxonomy" id="320912"/>
    <lineage>
        <taxon>Bacteria</taxon>
        <taxon>Pseudomonadati</taxon>
        <taxon>Bacteroidota</taxon>
        <taxon>Flavobacteriia</taxon>
        <taxon>Flavobacteriales</taxon>
        <taxon>Flavobacteriaceae</taxon>
        <taxon>Maribacter</taxon>
    </lineage>
</organism>
<dbReference type="Pfam" id="PF11138">
    <property type="entry name" value="DUF2911"/>
    <property type="match status" value="1"/>
</dbReference>
<evidence type="ECO:0000313" key="3">
    <source>
        <dbReference type="Proteomes" id="UP000183038"/>
    </source>
</evidence>
<evidence type="ECO:0000256" key="1">
    <source>
        <dbReference type="SAM" id="SignalP"/>
    </source>
</evidence>
<dbReference type="Proteomes" id="UP000183038">
    <property type="component" value="Unassembled WGS sequence"/>
</dbReference>
<dbReference type="OrthoDB" id="187854at2"/>
<proteinExistence type="predicted"/>
<accession>A0A1H4S4A9</accession>
<evidence type="ECO:0008006" key="4">
    <source>
        <dbReference type="Google" id="ProtNLM"/>
    </source>
</evidence>
<dbReference type="EMBL" id="FNTB01000001">
    <property type="protein sequence ID" value="SEC39025.1"/>
    <property type="molecule type" value="Genomic_DNA"/>
</dbReference>